<comment type="caution">
    <text evidence="2">The sequence shown here is derived from an EMBL/GenBank/DDBJ whole genome shotgun (WGS) entry which is preliminary data.</text>
</comment>
<dbReference type="AlphaFoldDB" id="A0A8J3AJU0"/>
<evidence type="ECO:0000313" key="2">
    <source>
        <dbReference type="EMBL" id="GGI11148.1"/>
    </source>
</evidence>
<dbReference type="InterPro" id="IPR036101">
    <property type="entry name" value="CarD-like/TRCF_RID_sf"/>
</dbReference>
<feature type="domain" description="CarD-like/TRCF RNAP-interacting" evidence="1">
    <location>
        <begin position="1"/>
        <end position="111"/>
    </location>
</feature>
<name>A0A8J3AJU0_9BACI</name>
<organism evidence="2 3">
    <name type="scientific">Gottfriedia solisilvae</name>
    <dbReference type="NCBI Taxonomy" id="1516104"/>
    <lineage>
        <taxon>Bacteria</taxon>
        <taxon>Bacillati</taxon>
        <taxon>Bacillota</taxon>
        <taxon>Bacilli</taxon>
        <taxon>Bacillales</taxon>
        <taxon>Bacillaceae</taxon>
        <taxon>Gottfriedia</taxon>
    </lineage>
</organism>
<proteinExistence type="predicted"/>
<evidence type="ECO:0000313" key="3">
    <source>
        <dbReference type="Proteomes" id="UP000626244"/>
    </source>
</evidence>
<dbReference type="Gene3D" id="2.40.10.170">
    <property type="match status" value="1"/>
</dbReference>
<dbReference type="EMBL" id="BMHB01000001">
    <property type="protein sequence ID" value="GGI11148.1"/>
    <property type="molecule type" value="Genomic_DNA"/>
</dbReference>
<dbReference type="SUPFAM" id="SSF141259">
    <property type="entry name" value="CarD-like"/>
    <property type="match status" value="1"/>
</dbReference>
<dbReference type="RefSeq" id="WP_087998902.1">
    <property type="nucleotide sequence ID" value="NZ_BMHB01000001.1"/>
</dbReference>
<dbReference type="Proteomes" id="UP000626244">
    <property type="component" value="Unassembled WGS sequence"/>
</dbReference>
<protein>
    <submittedName>
        <fullName evidence="2">Putative transcription factor YdeB</fullName>
    </submittedName>
</protein>
<dbReference type="PANTHER" id="PTHR38447">
    <property type="entry name" value="TRANSCRIPTION FACTOR YDEB-RELATED"/>
    <property type="match status" value="1"/>
</dbReference>
<dbReference type="SMART" id="SM01058">
    <property type="entry name" value="CarD_TRCF"/>
    <property type="match status" value="1"/>
</dbReference>
<keyword evidence="3" id="KW-1185">Reference proteome</keyword>
<accession>A0A8J3AJU0</accession>
<dbReference type="Pfam" id="PF21095">
    <property type="entry name" value="CarD_C"/>
    <property type="match status" value="1"/>
</dbReference>
<dbReference type="PANTHER" id="PTHR38447:SF1">
    <property type="entry name" value="RNA POLYMERASE-BINDING TRANSCRIPTION FACTOR CARD"/>
    <property type="match status" value="1"/>
</dbReference>
<dbReference type="GO" id="GO:0009303">
    <property type="term" value="P:rRNA transcription"/>
    <property type="evidence" value="ECO:0007669"/>
    <property type="project" value="TreeGrafter"/>
</dbReference>
<sequence length="156" mass="17915">MFEIGDNIVYPMQGAGVIESIIEKEIQGDVQQYFVIRLLIKKMEVMIPISRMDQSKIRLVVNSQTLEDVLQIFHNGRSDLSLPYKERFKMNTEKMRTGSIKDGAEVVRDLMRIDKEKSLNSSEKQMLGNAKKILISELELIKGITETQAKELLLQN</sequence>
<gene>
    <name evidence="2" type="primary">ydeB</name>
    <name evidence="2" type="ORF">GCM10007380_06370</name>
</gene>
<dbReference type="InterPro" id="IPR042215">
    <property type="entry name" value="CarD-like_C"/>
</dbReference>
<dbReference type="Pfam" id="PF02559">
    <property type="entry name" value="CarD_TRCF_RID"/>
    <property type="match status" value="1"/>
</dbReference>
<dbReference type="Gene3D" id="1.20.58.1290">
    <property type="entry name" value="CarD-like, C-terminal domain"/>
    <property type="match status" value="1"/>
</dbReference>
<dbReference type="InterPro" id="IPR003711">
    <property type="entry name" value="CarD-like/TRCF_RID"/>
</dbReference>
<dbReference type="InterPro" id="IPR048792">
    <property type="entry name" value="CarD_C"/>
</dbReference>
<dbReference type="OrthoDB" id="9786074at2"/>
<dbReference type="InterPro" id="IPR052531">
    <property type="entry name" value="CarD-like_regulator"/>
</dbReference>
<evidence type="ECO:0000259" key="1">
    <source>
        <dbReference type="SMART" id="SM01058"/>
    </source>
</evidence>
<reference evidence="3" key="1">
    <citation type="journal article" date="2019" name="Int. J. Syst. Evol. Microbiol.">
        <title>The Global Catalogue of Microorganisms (GCM) 10K type strain sequencing project: providing services to taxonomists for standard genome sequencing and annotation.</title>
        <authorList>
            <consortium name="The Broad Institute Genomics Platform"/>
            <consortium name="The Broad Institute Genome Sequencing Center for Infectious Disease"/>
            <person name="Wu L."/>
            <person name="Ma J."/>
        </authorList>
    </citation>
    <scope>NUCLEOTIDE SEQUENCE [LARGE SCALE GENOMIC DNA]</scope>
    <source>
        <strain evidence="3">CGMCC 1.14993</strain>
    </source>
</reference>